<evidence type="ECO:0000259" key="1">
    <source>
        <dbReference type="PROSITE" id="PS50003"/>
    </source>
</evidence>
<organism evidence="2 3">
    <name type="scientific">Anaeramoeba flamelloides</name>
    <dbReference type="NCBI Taxonomy" id="1746091"/>
    <lineage>
        <taxon>Eukaryota</taxon>
        <taxon>Metamonada</taxon>
        <taxon>Anaeramoebidae</taxon>
        <taxon>Anaeramoeba</taxon>
    </lineage>
</organism>
<feature type="domain" description="PH" evidence="1">
    <location>
        <begin position="13"/>
        <end position="109"/>
    </location>
</feature>
<dbReference type="InterPro" id="IPR011993">
    <property type="entry name" value="PH-like_dom_sf"/>
</dbReference>
<proteinExistence type="predicted"/>
<dbReference type="Pfam" id="PF00169">
    <property type="entry name" value="PH"/>
    <property type="match status" value="1"/>
</dbReference>
<gene>
    <name evidence="2" type="ORF">M0813_13618</name>
</gene>
<reference evidence="2" key="1">
    <citation type="submission" date="2022-08" db="EMBL/GenBank/DDBJ databases">
        <title>Novel sulfate-reducing endosymbionts in the free-living metamonad Anaeramoeba.</title>
        <authorList>
            <person name="Jerlstrom-Hultqvist J."/>
            <person name="Cepicka I."/>
            <person name="Gallot-Lavallee L."/>
            <person name="Salas-Leiva D."/>
            <person name="Curtis B.A."/>
            <person name="Zahonova K."/>
            <person name="Pipaliya S."/>
            <person name="Dacks J."/>
            <person name="Roger A.J."/>
        </authorList>
    </citation>
    <scope>NUCLEOTIDE SEQUENCE</scope>
    <source>
        <strain evidence="2">Schooner1</strain>
    </source>
</reference>
<name>A0ABQ8Z8K1_9EUKA</name>
<accession>A0ABQ8Z8K1</accession>
<dbReference type="EMBL" id="JAOAOG010000035">
    <property type="protein sequence ID" value="KAJ6253121.1"/>
    <property type="molecule type" value="Genomic_DNA"/>
</dbReference>
<keyword evidence="3" id="KW-1185">Reference proteome</keyword>
<sequence length="121" mass="14331">MTQQTKTKTKNETKPKEGYLFRKKVIGWKKNYFCLNGAELTFYESRENKKLLGTLDISEAHMLQETDEKNSKHSFILTLHLPGGKRFKLSTDTQFNRDLWMKNIENNQEQVNDENENENEN</sequence>
<dbReference type="CDD" id="cd00821">
    <property type="entry name" value="PH"/>
    <property type="match status" value="1"/>
</dbReference>
<comment type="caution">
    <text evidence="2">The sequence shown here is derived from an EMBL/GenBank/DDBJ whole genome shotgun (WGS) entry which is preliminary data.</text>
</comment>
<evidence type="ECO:0000313" key="2">
    <source>
        <dbReference type="EMBL" id="KAJ6253121.1"/>
    </source>
</evidence>
<dbReference type="Proteomes" id="UP001150062">
    <property type="component" value="Unassembled WGS sequence"/>
</dbReference>
<dbReference type="SUPFAM" id="SSF50729">
    <property type="entry name" value="PH domain-like"/>
    <property type="match status" value="1"/>
</dbReference>
<dbReference type="SMART" id="SM00233">
    <property type="entry name" value="PH"/>
    <property type="match status" value="1"/>
</dbReference>
<evidence type="ECO:0000313" key="3">
    <source>
        <dbReference type="Proteomes" id="UP001150062"/>
    </source>
</evidence>
<dbReference type="PROSITE" id="PS50003">
    <property type="entry name" value="PH_DOMAIN"/>
    <property type="match status" value="1"/>
</dbReference>
<dbReference type="InterPro" id="IPR001849">
    <property type="entry name" value="PH_domain"/>
</dbReference>
<protein>
    <submittedName>
        <fullName evidence="2">Sesquipedalian</fullName>
    </submittedName>
</protein>
<dbReference type="Gene3D" id="2.30.29.30">
    <property type="entry name" value="Pleckstrin-homology domain (PH domain)/Phosphotyrosine-binding domain (PTB)"/>
    <property type="match status" value="1"/>
</dbReference>